<dbReference type="PROSITE" id="PS51257">
    <property type="entry name" value="PROKAR_LIPOPROTEIN"/>
    <property type="match status" value="1"/>
</dbReference>
<gene>
    <name evidence="1" type="ORF">SY85_22840</name>
</gene>
<dbReference type="RefSeq" id="WP_066410086.1">
    <property type="nucleotide sequence ID" value="NZ_CP011390.1"/>
</dbReference>
<dbReference type="STRING" id="1492898.SY85_22840"/>
<evidence type="ECO:0000313" key="2">
    <source>
        <dbReference type="Proteomes" id="UP000077177"/>
    </source>
</evidence>
<sequence>MKRNIIFFLFLVLLFSACKKEDDTLFEQSPDERLNEELNKYQSALSSSPAGWKATLLLSSGDVYNFHFRFNNTNRVFMFADINSETAVKEYESSYRLKALQTPSLLFDTYSYLHILADPDASVNGGTYGQGLGADFEFSLDSLVSETIYLTGRKNGSKLKLIKATQQDLDVWQNGGWAKALSFENVNKILNYFKRVKIGGKDYEVSVNLLSRIITFTWIDGSGTPRQFSTEYNYGSGGIILKTPFNTGSEVVNLIIINSWDGTNYILNVSINGTATTIAGAARPLVVDAAAPRRWWQDAANIDAYWITQDGFHVNGVDDAYGLKTLDTKYYYFIYWPAYDPGSNDLFGPVFIDAAGTGLELRYGAAPNIPQFTSDGRAVFTLLGNYGPYPTTGPAAQTRTQLLSSQGYYFVQTGDRSYDMVSAADSKIWVSWVR</sequence>
<name>A0A172U3Q4_9BACT</name>
<reference evidence="2" key="1">
    <citation type="submission" date="2015-01" db="EMBL/GenBank/DDBJ databases">
        <title>Flavisolibacter sp./LCS9/ whole genome sequencing.</title>
        <authorList>
            <person name="Kim M.K."/>
            <person name="Srinivasan S."/>
            <person name="Lee J.-J."/>
        </authorList>
    </citation>
    <scope>NUCLEOTIDE SEQUENCE [LARGE SCALE GENOMIC DNA]</scope>
    <source>
        <strain evidence="2">LCS9</strain>
    </source>
</reference>
<accession>A0A172U3Q4</accession>
<proteinExistence type="predicted"/>
<reference evidence="1 2" key="2">
    <citation type="journal article" date="2016" name="Int. J. Syst. Evol. Microbiol.">
        <title>Flavisolibacter tropicus sp. nov., isolated from tropical soil.</title>
        <authorList>
            <person name="Lee J.J."/>
            <person name="Kang M.S."/>
            <person name="Kim G.S."/>
            <person name="Lee C.S."/>
            <person name="Lim S."/>
            <person name="Lee J."/>
            <person name="Roh S.H."/>
            <person name="Kang H."/>
            <person name="Ha J.M."/>
            <person name="Bae S."/>
            <person name="Jung H.Y."/>
            <person name="Kim M.K."/>
        </authorList>
    </citation>
    <scope>NUCLEOTIDE SEQUENCE [LARGE SCALE GENOMIC DNA]</scope>
    <source>
        <strain evidence="1 2">LCS9</strain>
    </source>
</reference>
<dbReference type="InterPro" id="IPR025396">
    <property type="entry name" value="DUF4302"/>
</dbReference>
<protein>
    <recommendedName>
        <fullName evidence="3">DUF4302 domain-containing protein</fullName>
    </recommendedName>
</protein>
<keyword evidence="2" id="KW-1185">Reference proteome</keyword>
<dbReference type="EMBL" id="CP011390">
    <property type="protein sequence ID" value="ANE53673.1"/>
    <property type="molecule type" value="Genomic_DNA"/>
</dbReference>
<dbReference type="Pfam" id="PF14135">
    <property type="entry name" value="DUF4302"/>
    <property type="match status" value="1"/>
</dbReference>
<evidence type="ECO:0008006" key="3">
    <source>
        <dbReference type="Google" id="ProtNLM"/>
    </source>
</evidence>
<dbReference type="PATRIC" id="fig|1492898.3.peg.4953"/>
<dbReference type="OrthoDB" id="707849at2"/>
<evidence type="ECO:0000313" key="1">
    <source>
        <dbReference type="EMBL" id="ANE53673.1"/>
    </source>
</evidence>
<organism evidence="1 2">
    <name type="scientific">Flavisolibacter tropicus</name>
    <dbReference type="NCBI Taxonomy" id="1492898"/>
    <lineage>
        <taxon>Bacteria</taxon>
        <taxon>Pseudomonadati</taxon>
        <taxon>Bacteroidota</taxon>
        <taxon>Chitinophagia</taxon>
        <taxon>Chitinophagales</taxon>
        <taxon>Chitinophagaceae</taxon>
        <taxon>Flavisolibacter</taxon>
    </lineage>
</organism>
<dbReference type="Proteomes" id="UP000077177">
    <property type="component" value="Chromosome"/>
</dbReference>
<dbReference type="AlphaFoldDB" id="A0A172U3Q4"/>
<dbReference type="KEGG" id="fla:SY85_22840"/>